<dbReference type="RefSeq" id="WP_093035248.1">
    <property type="nucleotide sequence ID" value="NZ_FNNZ01000019.1"/>
</dbReference>
<reference evidence="2" key="1">
    <citation type="submission" date="2016-10" db="EMBL/GenBank/DDBJ databases">
        <authorList>
            <person name="Varghese N."/>
            <person name="Submissions S."/>
        </authorList>
    </citation>
    <scope>NUCLEOTIDE SEQUENCE [LARGE SCALE GENOMIC DNA]</scope>
    <source>
        <strain evidence="2">DSM 217</strain>
    </source>
</reference>
<dbReference type="Gene3D" id="2.60.120.260">
    <property type="entry name" value="Galactose-binding domain-like"/>
    <property type="match status" value="1"/>
</dbReference>
<dbReference type="SUPFAM" id="SSF48208">
    <property type="entry name" value="Six-hairpin glycosidases"/>
    <property type="match status" value="1"/>
</dbReference>
<dbReference type="OrthoDB" id="9763537at2"/>
<dbReference type="AlphaFoldDB" id="A0A1H3AB60"/>
<dbReference type="InterPro" id="IPR008928">
    <property type="entry name" value="6-hairpin_glycosidase_sf"/>
</dbReference>
<dbReference type="Gene3D" id="2.60.120.430">
    <property type="entry name" value="Galactose-binding lectin"/>
    <property type="match status" value="1"/>
</dbReference>
<dbReference type="EMBL" id="FNNZ01000019">
    <property type="protein sequence ID" value="SDX26805.1"/>
    <property type="molecule type" value="Genomic_DNA"/>
</dbReference>
<proteinExistence type="predicted"/>
<dbReference type="GO" id="GO:0005975">
    <property type="term" value="P:carbohydrate metabolic process"/>
    <property type="evidence" value="ECO:0007669"/>
    <property type="project" value="InterPro"/>
</dbReference>
<accession>A0A1H3AB60</accession>
<dbReference type="InterPro" id="IPR008979">
    <property type="entry name" value="Galactose-bd-like_sf"/>
</dbReference>
<dbReference type="Proteomes" id="UP000198816">
    <property type="component" value="Unassembled WGS sequence"/>
</dbReference>
<dbReference type="InterPro" id="IPR012341">
    <property type="entry name" value="6hp_glycosidase-like_sf"/>
</dbReference>
<name>A0A1H3AB60_THIRO</name>
<evidence type="ECO:0000313" key="2">
    <source>
        <dbReference type="Proteomes" id="UP000198816"/>
    </source>
</evidence>
<protein>
    <submittedName>
        <fullName evidence="1">Glucoamylase (Glucan-1,4-alpha-glucosidase), GH15 family</fullName>
    </submittedName>
</protein>
<sequence>MNGDILDDFEDLSGWTAIASGQARLALSPERGRRGGAMRMDFDFQGGGGFVVARKLFAPSLPESYAFSFGIRGSGPGNIFEFKLVDASNQNVWRWRVESFDLPADWQTLHIKSSEIQFAWGPLGGGPARDIAAIELVVAAGPGGQGDVWIEDLRFADTSYYLTPALEATSALPGCEACHVWDPSPSNGWRSAATAEPQRLVIDFRCEREFGGLVIRWDRDRRPHACTVRLSGDGNAWQTCFAAADGVSEETYVYLPGGSARFIALELEGTRQGEGFGIVHVEVQPYDFSRSINDFFSAIAQRTRAGLYPKYLLGRQTYWTPVGTGEDVTQALFNEEGLVEVDKGAFSIEPFLYVDGRLITWADVSPTQTLEQGYLPIPSSHWQAGELALNTTAFATGPCGASTLFIRYRLANDSDAARRVRLFAAIRPFQVTPTWQHWQRFGGVSRIGELAFKSGTLWVDDRKPVIPITAPSQFGAATFDQGAITEHLEAGDLPTRELVKDAFGYASGALRFDLELPPHAVREVYLAIPFGTRDPDQPASPLGELSGAEQFSIAVNQWEERLGGFDIRLPPAASGVVDTLKTAAAHILINRDGPALQPGPRRYSRAWIRDGALMAAALARVGRAAEGRDFIRWYAGYQTPDGNLPDCADRDGCEWLPEYDSWGELIFAVMDHYRFTGDGAFLAEMWPAVLKSVNYLESLRSRRLTPEYRRPEKRAYYGLLPESMSHEGYMAHPVHAYWDDFWAVKGFKDAVAMAEILGDGRQAKRIAALRDDFQDTLYASLNLVIRERALDFIPGSVEFADFDPTATAIAISVADELHRLPRPAIDQTFATYLEGFRARVRGDTPWANYSAYEIRIIGALVRVGRRQEAHELLRFFFADRRIGPWNQWPEISWRDPLGPSFIGDMPHSWIGAEYILAVRSLFAYEREVDHSLVIAAGIAAEWLVEGGQIEVRDLPTHYGRLSYRLRREAPDTWRITLEGDLVMPPGGIIVMPPLPHPLAQVRINGLNSTAFAPEWARCGECPADMVLRS</sequence>
<keyword evidence="2" id="KW-1185">Reference proteome</keyword>
<gene>
    <name evidence="1" type="ORF">SAMN05421783_1196</name>
</gene>
<dbReference type="Gene3D" id="1.50.10.10">
    <property type="match status" value="1"/>
</dbReference>
<dbReference type="STRING" id="1058.SAMN05421783_1196"/>
<dbReference type="SUPFAM" id="SSF49785">
    <property type="entry name" value="Galactose-binding domain-like"/>
    <property type="match status" value="2"/>
</dbReference>
<organism evidence="1 2">
    <name type="scientific">Thiocapsa roseopersicina</name>
    <dbReference type="NCBI Taxonomy" id="1058"/>
    <lineage>
        <taxon>Bacteria</taxon>
        <taxon>Pseudomonadati</taxon>
        <taxon>Pseudomonadota</taxon>
        <taxon>Gammaproteobacteria</taxon>
        <taxon>Chromatiales</taxon>
        <taxon>Chromatiaceae</taxon>
        <taxon>Thiocapsa</taxon>
    </lineage>
</organism>
<evidence type="ECO:0000313" key="1">
    <source>
        <dbReference type="EMBL" id="SDX26805.1"/>
    </source>
</evidence>